<gene>
    <name evidence="2" type="ORF">WA026_009554</name>
</gene>
<comment type="caution">
    <text evidence="2">The sequence shown here is derived from an EMBL/GenBank/DDBJ whole genome shotgun (WGS) entry which is preliminary data.</text>
</comment>
<name>A0AAW1TW03_9CUCU</name>
<evidence type="ECO:0000313" key="2">
    <source>
        <dbReference type="EMBL" id="KAK9875757.1"/>
    </source>
</evidence>
<dbReference type="Proteomes" id="UP001431783">
    <property type="component" value="Unassembled WGS sequence"/>
</dbReference>
<sequence length="104" mass="10266">MQSIVIFACALAAASAGIIGQPGLIAAPIPSAPLAIQAPLWGRSIIASHAPVAVSAPVVRTIVSAAPAWSAPVLTRSVIAAPAPLAIGVTKSIIATPAISAPYW</sequence>
<accession>A0AAW1TW03</accession>
<evidence type="ECO:0000313" key="3">
    <source>
        <dbReference type="Proteomes" id="UP001431783"/>
    </source>
</evidence>
<reference evidence="2 3" key="1">
    <citation type="submission" date="2023-03" db="EMBL/GenBank/DDBJ databases">
        <title>Genome insight into feeding habits of ladybird beetles.</title>
        <authorList>
            <person name="Li H.-S."/>
            <person name="Huang Y.-H."/>
            <person name="Pang H."/>
        </authorList>
    </citation>
    <scope>NUCLEOTIDE SEQUENCE [LARGE SCALE GENOMIC DNA]</scope>
    <source>
        <strain evidence="2">SYSU_2023b</strain>
        <tissue evidence="2">Whole body</tissue>
    </source>
</reference>
<keyword evidence="1" id="KW-0732">Signal</keyword>
<proteinExistence type="predicted"/>
<dbReference type="EMBL" id="JARQZJ010000034">
    <property type="protein sequence ID" value="KAK9875757.1"/>
    <property type="molecule type" value="Genomic_DNA"/>
</dbReference>
<organism evidence="2 3">
    <name type="scientific">Henosepilachna vigintioctopunctata</name>
    <dbReference type="NCBI Taxonomy" id="420089"/>
    <lineage>
        <taxon>Eukaryota</taxon>
        <taxon>Metazoa</taxon>
        <taxon>Ecdysozoa</taxon>
        <taxon>Arthropoda</taxon>
        <taxon>Hexapoda</taxon>
        <taxon>Insecta</taxon>
        <taxon>Pterygota</taxon>
        <taxon>Neoptera</taxon>
        <taxon>Endopterygota</taxon>
        <taxon>Coleoptera</taxon>
        <taxon>Polyphaga</taxon>
        <taxon>Cucujiformia</taxon>
        <taxon>Coccinelloidea</taxon>
        <taxon>Coccinellidae</taxon>
        <taxon>Epilachninae</taxon>
        <taxon>Epilachnini</taxon>
        <taxon>Henosepilachna</taxon>
    </lineage>
</organism>
<dbReference type="AlphaFoldDB" id="A0AAW1TW03"/>
<feature type="signal peptide" evidence="1">
    <location>
        <begin position="1"/>
        <end position="16"/>
    </location>
</feature>
<keyword evidence="3" id="KW-1185">Reference proteome</keyword>
<evidence type="ECO:0000256" key="1">
    <source>
        <dbReference type="SAM" id="SignalP"/>
    </source>
</evidence>
<feature type="chain" id="PRO_5043576060" evidence="1">
    <location>
        <begin position="17"/>
        <end position="104"/>
    </location>
</feature>
<protein>
    <submittedName>
        <fullName evidence="2">Uncharacterized protein</fullName>
    </submittedName>
</protein>